<feature type="transmembrane region" description="Helical" evidence="1">
    <location>
        <begin position="847"/>
        <end position="868"/>
    </location>
</feature>
<organism evidence="2">
    <name type="scientific">Hexamita inflata</name>
    <dbReference type="NCBI Taxonomy" id="28002"/>
    <lineage>
        <taxon>Eukaryota</taxon>
        <taxon>Metamonada</taxon>
        <taxon>Diplomonadida</taxon>
        <taxon>Hexamitidae</taxon>
        <taxon>Hexamitinae</taxon>
        <taxon>Hexamita</taxon>
    </lineage>
</organism>
<evidence type="ECO:0000313" key="2">
    <source>
        <dbReference type="EMBL" id="CAI9962373.1"/>
    </source>
</evidence>
<evidence type="ECO:0000313" key="3">
    <source>
        <dbReference type="EMBL" id="CAL5977010.1"/>
    </source>
</evidence>
<keyword evidence="1" id="KW-0472">Membrane</keyword>
<keyword evidence="1" id="KW-0812">Transmembrane</keyword>
<feature type="transmembrane region" description="Helical" evidence="1">
    <location>
        <begin position="628"/>
        <end position="648"/>
    </location>
</feature>
<dbReference type="EMBL" id="CATOUU010000952">
    <property type="protein sequence ID" value="CAI9962373.1"/>
    <property type="molecule type" value="Genomic_DNA"/>
</dbReference>
<dbReference type="Proteomes" id="UP001642409">
    <property type="component" value="Unassembled WGS sequence"/>
</dbReference>
<comment type="caution">
    <text evidence="2">The sequence shown here is derived from an EMBL/GenBank/DDBJ whole genome shotgun (WGS) entry which is preliminary data.</text>
</comment>
<dbReference type="AlphaFoldDB" id="A0AA86QYU3"/>
<dbReference type="EMBL" id="CAXDID020000007">
    <property type="protein sequence ID" value="CAL5977010.1"/>
    <property type="molecule type" value="Genomic_DNA"/>
</dbReference>
<feature type="transmembrane region" description="Helical" evidence="1">
    <location>
        <begin position="582"/>
        <end position="602"/>
    </location>
</feature>
<name>A0AA86QYU3_9EUKA</name>
<feature type="transmembrane region" description="Helical" evidence="1">
    <location>
        <begin position="394"/>
        <end position="416"/>
    </location>
</feature>
<reference evidence="3 4" key="2">
    <citation type="submission" date="2024-07" db="EMBL/GenBank/DDBJ databases">
        <authorList>
            <person name="Akdeniz Z."/>
        </authorList>
    </citation>
    <scope>NUCLEOTIDE SEQUENCE [LARGE SCALE GENOMIC DNA]</scope>
</reference>
<feature type="transmembrane region" description="Helical" evidence="1">
    <location>
        <begin position="705"/>
        <end position="731"/>
    </location>
</feature>
<gene>
    <name evidence="3" type="ORF">HINF_LOCUS4102</name>
    <name evidence="2" type="ORF">HINF_LOCUS50018</name>
</gene>
<accession>A0AA86QYU3</accession>
<feature type="transmembrane region" description="Helical" evidence="1">
    <location>
        <begin position="471"/>
        <end position="489"/>
    </location>
</feature>
<feature type="transmembrane region" description="Helical" evidence="1">
    <location>
        <begin position="813"/>
        <end position="835"/>
    </location>
</feature>
<feature type="transmembrane region" description="Helical" evidence="1">
    <location>
        <begin position="668"/>
        <end position="685"/>
    </location>
</feature>
<sequence>MLNLVIYIILDDTCTLYEGSDQLNPTIVINDPQTIEYAYLGYNIYYTNIDHPNSKIRLIYTSVPAEQLQINVTVYGKVWKICTYEFFNMQLYSEVSQVTDIKNFKSSQLKTDFVIFIDEKYDSCSYPGGTIQLAANTHDQLLSLYFGKSEDWSSFEFNEHLCSKRQFIDIQPENGVIVASQNDVFYPVYNKNLQNYGLNYGQFLYPLVYTQNGYFDAPTNSLNEGDTITLSESIMIGHHTDYVFENKFETILVGAPIKDRRQDGFENVTIQNKCVQFYANSPRNIEYPLNSGIIFNIRTPKTDGLYTLFFGPYICVDTFNYMPAMFYTAEDPALKEIFNNLTNINNSFEESVKDGSWEYLTNDKTANEIAYNYTRYMIQALNDMCLKAYFSDSYLFNLSKCLIFVFCPLIGINIIMSTYRKIVKAKADKQLNQPSTPVVKKKAASIGYIFSILSFVLLILVLIFIQKFRKLQLSLIFIIGVLYIIFRGLRNYEGKDPQNTSIHAGSNTQAVSDQQMNKQQIYQKRTTFWIQYFVQAIFRALDIVQTVTDIMQILQYLQIQYYQNRTGNIIFLMYPSQKILQAAQYLAQNIAYPLILLGISLINQEIMKQEWFKKCITPSPDSLDNKTFLIKQLIYVFSYCQGFIYNVFFEFTYTKFNFAQIPYPKVQYNLQVILKIYLSGTIYSISKFQLILEYYQQLNKAVIKIFTHIVQILINLILIIVTIVKLFILTLQCEGQAMKLHFKILSLSVFKLVYFAVMLVVDPIVTVFLPTSLMFQEMTKLCPFLLQVVGICDHQDEFAKQTENLLKIDVDKFWQNILSSVEVYGISIFFGLMFSKDQNKSIQPKDQWHAIFFGAITFITPYICQNYLGDIIMKKFKLIINSDQIVQNINGLNQNPVETNQEKVQEQLKSLNN</sequence>
<proteinExistence type="predicted"/>
<feature type="transmembrane region" description="Helical" evidence="1">
    <location>
        <begin position="446"/>
        <end position="465"/>
    </location>
</feature>
<evidence type="ECO:0008006" key="5">
    <source>
        <dbReference type="Google" id="ProtNLM"/>
    </source>
</evidence>
<keyword evidence="1" id="KW-1133">Transmembrane helix</keyword>
<protein>
    <recommendedName>
        <fullName evidence="5">Transmembrane protein</fullName>
    </recommendedName>
</protein>
<evidence type="ECO:0000313" key="4">
    <source>
        <dbReference type="Proteomes" id="UP001642409"/>
    </source>
</evidence>
<keyword evidence="4" id="KW-1185">Reference proteome</keyword>
<evidence type="ECO:0000256" key="1">
    <source>
        <dbReference type="SAM" id="Phobius"/>
    </source>
</evidence>
<reference evidence="2" key="1">
    <citation type="submission" date="2023-06" db="EMBL/GenBank/DDBJ databases">
        <authorList>
            <person name="Kurt Z."/>
        </authorList>
    </citation>
    <scope>NUCLEOTIDE SEQUENCE</scope>
</reference>
<feature type="transmembrane region" description="Helical" evidence="1">
    <location>
        <begin position="752"/>
        <end position="775"/>
    </location>
</feature>